<dbReference type="PANTHER" id="PTHR39201:SF1">
    <property type="entry name" value="FLAVODOXIN-LIKE DOMAIN-CONTAINING PROTEIN"/>
    <property type="match status" value="1"/>
</dbReference>
<dbReference type="Proteomes" id="UP000473648">
    <property type="component" value="Unassembled WGS sequence"/>
</dbReference>
<dbReference type="Pfam" id="PF12682">
    <property type="entry name" value="Flavodoxin_4"/>
    <property type="match status" value="1"/>
</dbReference>
<dbReference type="EMBL" id="VOGB01000004">
    <property type="protein sequence ID" value="MQM72946.1"/>
    <property type="molecule type" value="Genomic_DNA"/>
</dbReference>
<comment type="caution">
    <text evidence="3">The sequence shown here is derived from an EMBL/GenBank/DDBJ whole genome shotgun (WGS) entry which is preliminary data.</text>
</comment>
<dbReference type="PANTHER" id="PTHR39201">
    <property type="entry name" value="EXPORTED PROTEIN-RELATED"/>
    <property type="match status" value="1"/>
</dbReference>
<name>A0A6L5GSX1_9FIRM</name>
<accession>A0A6L5GSX1</accession>
<organism evidence="3 4">
    <name type="scientific">Candidatus Pseudoramibacter fermentans</name>
    <dbReference type="NCBI Taxonomy" id="2594427"/>
    <lineage>
        <taxon>Bacteria</taxon>
        <taxon>Bacillati</taxon>
        <taxon>Bacillota</taxon>
        <taxon>Clostridia</taxon>
        <taxon>Eubacteriales</taxon>
        <taxon>Eubacteriaceae</taxon>
        <taxon>Pseudoramibacter</taxon>
    </lineage>
</organism>
<feature type="domain" description="Flavodoxin-like" evidence="2">
    <location>
        <begin position="3"/>
        <end position="157"/>
    </location>
</feature>
<dbReference type="InterPro" id="IPR029039">
    <property type="entry name" value="Flavoprotein-like_sf"/>
</dbReference>
<feature type="region of interest" description="Disordered" evidence="1">
    <location>
        <begin position="37"/>
        <end position="69"/>
    </location>
</feature>
<dbReference type="AlphaFoldDB" id="A0A6L5GSX1"/>
<keyword evidence="4" id="KW-1185">Reference proteome</keyword>
<dbReference type="SUPFAM" id="SSF52218">
    <property type="entry name" value="Flavoproteins"/>
    <property type="match status" value="1"/>
</dbReference>
<sequence>MKTLVAYFSATGTTKRIAEMVAKASKSELFEIKPETPYTPEDLNWQDDKSRSSVEMKDQPDFRPPMAETTPDISEYDRIYVGFPIWWYKAPTIVNTFFEGAEWKGKQVALFATSGSSGIDDAWESLKASAPGAVLVAAKRFSSTAFQDEVDTWVKTM</sequence>
<evidence type="ECO:0000313" key="4">
    <source>
        <dbReference type="Proteomes" id="UP000473648"/>
    </source>
</evidence>
<dbReference type="GO" id="GO:0016651">
    <property type="term" value="F:oxidoreductase activity, acting on NAD(P)H"/>
    <property type="evidence" value="ECO:0007669"/>
    <property type="project" value="UniProtKB-ARBA"/>
</dbReference>
<reference evidence="3" key="1">
    <citation type="journal article" date="2020" name="Appl. Environ. Microbiol.">
        <title>Medium-Chain Fatty Acid Synthesis by 'Candidatus Weimeria bifida' gen. nov., sp. nov., and 'Candidatus Pseudoramibacter fermentans' sp. nov.</title>
        <authorList>
            <person name="Scarborough M.J."/>
            <person name="Myers K.S."/>
            <person name="Donohue T.J."/>
            <person name="Noguera D.R."/>
        </authorList>
    </citation>
    <scope>NUCLEOTIDE SEQUENCE</scope>
    <source>
        <strain evidence="3">EUB1.1</strain>
    </source>
</reference>
<dbReference type="NCBIfam" id="NF005501">
    <property type="entry name" value="PRK07116.1"/>
    <property type="match status" value="1"/>
</dbReference>
<evidence type="ECO:0000256" key="1">
    <source>
        <dbReference type="SAM" id="MobiDB-lite"/>
    </source>
</evidence>
<protein>
    <submittedName>
        <fullName evidence="3">Flavodoxin</fullName>
    </submittedName>
</protein>
<gene>
    <name evidence="3" type="ORF">FRC53_05905</name>
</gene>
<proteinExistence type="predicted"/>
<dbReference type="Gene3D" id="3.40.50.360">
    <property type="match status" value="1"/>
</dbReference>
<feature type="compositionally biased region" description="Basic and acidic residues" evidence="1">
    <location>
        <begin position="46"/>
        <end position="61"/>
    </location>
</feature>
<dbReference type="GO" id="GO:0010181">
    <property type="term" value="F:FMN binding"/>
    <property type="evidence" value="ECO:0007669"/>
    <property type="project" value="InterPro"/>
</dbReference>
<dbReference type="PROSITE" id="PS50902">
    <property type="entry name" value="FLAVODOXIN_LIKE"/>
    <property type="match status" value="1"/>
</dbReference>
<evidence type="ECO:0000259" key="2">
    <source>
        <dbReference type="PROSITE" id="PS50902"/>
    </source>
</evidence>
<dbReference type="InterPro" id="IPR008254">
    <property type="entry name" value="Flavodoxin/NO_synth"/>
</dbReference>
<evidence type="ECO:0000313" key="3">
    <source>
        <dbReference type="EMBL" id="MQM72946.1"/>
    </source>
</evidence>